<name>A0AAW7XME0_9GAMM</name>
<protein>
    <submittedName>
        <fullName evidence="1">HprK-related kinase A</fullName>
    </submittedName>
</protein>
<keyword evidence="4" id="KW-1185">Reference proteome</keyword>
<keyword evidence="1" id="KW-0418">Kinase</keyword>
<evidence type="ECO:0000313" key="3">
    <source>
        <dbReference type="Proteomes" id="UP001169862"/>
    </source>
</evidence>
<dbReference type="Gene3D" id="3.40.50.300">
    <property type="entry name" value="P-loop containing nucleotide triphosphate hydrolases"/>
    <property type="match status" value="1"/>
</dbReference>
<dbReference type="NCBIfam" id="TIGR04352">
    <property type="entry name" value="HprK_rel_A"/>
    <property type="match status" value="1"/>
</dbReference>
<gene>
    <name evidence="1" type="ORF">Q4490_12865</name>
    <name evidence="2" type="ORF">Q8W30_05090</name>
</gene>
<reference evidence="1" key="1">
    <citation type="submission" date="2023-07" db="EMBL/GenBank/DDBJ databases">
        <title>Genome content predicts the carbon catabolic preferences of heterotrophic bacteria.</title>
        <authorList>
            <person name="Gralka M."/>
        </authorList>
    </citation>
    <scope>NUCLEOTIDE SEQUENCE</scope>
    <source>
        <strain evidence="2">5G01</strain>
        <strain evidence="1">I2M16</strain>
    </source>
</reference>
<comment type="caution">
    <text evidence="1">The sequence shown here is derived from an EMBL/GenBank/DDBJ whole genome shotgun (WGS) entry which is preliminary data.</text>
</comment>
<proteinExistence type="predicted"/>
<dbReference type="GeneID" id="89455339"/>
<sequence>MLVSDCSRDDLTRYLKTTGVGIEIGGYWFQITSSIDDVSDHIIDLYSEAPCQLRRTFIDFPIEVRPVSGLRRWFKPLAEFVFNASVPFTPLPIGQSPALLEWGINWCISAHVQTHLVLHSAVVEKGGKALILPAPSGSGKSTLCTALVARGWRLLSDELTLLDVSTGLVRPFTKPISLKNESIEVIESFWPDAVRGKLCTDTLKGCVTHFRPPVESMSESRTCAQPAMVIFPRYDAGSHVLIEPVDKGAAFIDLVNNAFNYHVLGEQGFHTLHRLLKNSDVYDVQYSSLDAVIVEIERCLFDPS</sequence>
<dbReference type="RefSeq" id="WP_075171388.1">
    <property type="nucleotide sequence ID" value="NZ_CAXHZV010000012.1"/>
</dbReference>
<dbReference type="GO" id="GO:0016301">
    <property type="term" value="F:kinase activity"/>
    <property type="evidence" value="ECO:0007669"/>
    <property type="project" value="UniProtKB-KW"/>
</dbReference>
<accession>A0AAW7XME0</accession>
<dbReference type="EMBL" id="JAUYVO010000003">
    <property type="protein sequence ID" value="MDP2521941.1"/>
    <property type="molecule type" value="Genomic_DNA"/>
</dbReference>
<evidence type="ECO:0000313" key="4">
    <source>
        <dbReference type="Proteomes" id="UP001177341"/>
    </source>
</evidence>
<dbReference type="InterPro" id="IPR027600">
    <property type="entry name" value="HprK-rel_A"/>
</dbReference>
<dbReference type="Proteomes" id="UP001169862">
    <property type="component" value="Unassembled WGS sequence"/>
</dbReference>
<keyword evidence="1" id="KW-0808">Transferase</keyword>
<dbReference type="InterPro" id="IPR027417">
    <property type="entry name" value="P-loop_NTPase"/>
</dbReference>
<evidence type="ECO:0000313" key="1">
    <source>
        <dbReference type="EMBL" id="MDO6454459.1"/>
    </source>
</evidence>
<dbReference type="SUPFAM" id="SSF53795">
    <property type="entry name" value="PEP carboxykinase-like"/>
    <property type="match status" value="1"/>
</dbReference>
<evidence type="ECO:0000313" key="2">
    <source>
        <dbReference type="EMBL" id="MDP2521941.1"/>
    </source>
</evidence>
<dbReference type="AlphaFoldDB" id="A0AAW7XME0"/>
<dbReference type="EMBL" id="JAUOPG010000008">
    <property type="protein sequence ID" value="MDO6454459.1"/>
    <property type="molecule type" value="Genomic_DNA"/>
</dbReference>
<organism evidence="1 3">
    <name type="scientific">Neptunomonas phycophila</name>
    <dbReference type="NCBI Taxonomy" id="1572645"/>
    <lineage>
        <taxon>Bacteria</taxon>
        <taxon>Pseudomonadati</taxon>
        <taxon>Pseudomonadota</taxon>
        <taxon>Gammaproteobacteria</taxon>
        <taxon>Oceanospirillales</taxon>
        <taxon>Oceanospirillaceae</taxon>
        <taxon>Neptunomonas</taxon>
    </lineage>
</organism>
<dbReference type="Proteomes" id="UP001177341">
    <property type="component" value="Unassembled WGS sequence"/>
</dbReference>